<accession>A0A834SQF3</accession>
<comment type="caution">
    <text evidence="2">The sequence shown here is derived from an EMBL/GenBank/DDBJ whole genome shotgun (WGS) entry which is preliminary data.</text>
</comment>
<evidence type="ECO:0000313" key="3">
    <source>
        <dbReference type="Proteomes" id="UP000634136"/>
    </source>
</evidence>
<proteinExistence type="predicted"/>
<evidence type="ECO:0000313" key="2">
    <source>
        <dbReference type="EMBL" id="KAF7801599.1"/>
    </source>
</evidence>
<dbReference type="Proteomes" id="UP000634136">
    <property type="component" value="Unassembled WGS sequence"/>
</dbReference>
<dbReference type="AlphaFoldDB" id="A0A834SQF3"/>
<dbReference type="EMBL" id="JAAIUW010000013">
    <property type="protein sequence ID" value="KAF7801599.1"/>
    <property type="molecule type" value="Genomic_DNA"/>
</dbReference>
<feature type="region of interest" description="Disordered" evidence="1">
    <location>
        <begin position="1"/>
        <end position="34"/>
    </location>
</feature>
<evidence type="ECO:0000256" key="1">
    <source>
        <dbReference type="SAM" id="MobiDB-lite"/>
    </source>
</evidence>
<name>A0A834SQF3_9FABA</name>
<feature type="compositionally biased region" description="Basic and acidic residues" evidence="1">
    <location>
        <begin position="24"/>
        <end position="34"/>
    </location>
</feature>
<organism evidence="2 3">
    <name type="scientific">Senna tora</name>
    <dbReference type="NCBI Taxonomy" id="362788"/>
    <lineage>
        <taxon>Eukaryota</taxon>
        <taxon>Viridiplantae</taxon>
        <taxon>Streptophyta</taxon>
        <taxon>Embryophyta</taxon>
        <taxon>Tracheophyta</taxon>
        <taxon>Spermatophyta</taxon>
        <taxon>Magnoliopsida</taxon>
        <taxon>eudicotyledons</taxon>
        <taxon>Gunneridae</taxon>
        <taxon>Pentapetalae</taxon>
        <taxon>rosids</taxon>
        <taxon>fabids</taxon>
        <taxon>Fabales</taxon>
        <taxon>Fabaceae</taxon>
        <taxon>Caesalpinioideae</taxon>
        <taxon>Cassia clade</taxon>
        <taxon>Senna</taxon>
    </lineage>
</organism>
<protein>
    <submittedName>
        <fullName evidence="2">Uncharacterized protein</fullName>
    </submittedName>
</protein>
<keyword evidence="3" id="KW-1185">Reference proteome</keyword>
<gene>
    <name evidence="2" type="ORF">G2W53_040710</name>
</gene>
<sequence>MAEQNAMEGPQQNRTKCTKKKLSHHEQAAEKRRV</sequence>
<reference evidence="2" key="1">
    <citation type="submission" date="2020-09" db="EMBL/GenBank/DDBJ databases">
        <title>Genome-Enabled Discovery of Anthraquinone Biosynthesis in Senna tora.</title>
        <authorList>
            <person name="Kang S.-H."/>
            <person name="Pandey R.P."/>
            <person name="Lee C.-M."/>
            <person name="Sim J.-S."/>
            <person name="Jeong J.-T."/>
            <person name="Choi B.-S."/>
            <person name="Jung M."/>
            <person name="Ginzburg D."/>
            <person name="Zhao K."/>
            <person name="Won S.Y."/>
            <person name="Oh T.-J."/>
            <person name="Yu Y."/>
            <person name="Kim N.-H."/>
            <person name="Lee O.R."/>
            <person name="Lee T.-H."/>
            <person name="Bashyal P."/>
            <person name="Kim T.-S."/>
            <person name="Lee W.-H."/>
            <person name="Kawkins C."/>
            <person name="Kim C.-K."/>
            <person name="Kim J.S."/>
            <person name="Ahn B.O."/>
            <person name="Rhee S.Y."/>
            <person name="Sohng J.K."/>
        </authorList>
    </citation>
    <scope>NUCLEOTIDE SEQUENCE</scope>
    <source>
        <tissue evidence="2">Leaf</tissue>
    </source>
</reference>